<dbReference type="InterPro" id="IPR051777">
    <property type="entry name" value="Insulin-like_neuro_ligands"/>
</dbReference>
<reference evidence="12 13" key="2">
    <citation type="journal article" date="2018" name="Annu Rev Anim Biosci">
        <title>Bat Biology, Genomes, and the Bat1K Project: To Generate Chromosome-Level Genomes for All Living Bat Species.</title>
        <authorList>
            <person name="Teeling E.C."/>
            <person name="Vernes S.C."/>
            <person name="Davalos L.M."/>
            <person name="Ray D.A."/>
            <person name="Gilbert M.T.P."/>
            <person name="Myers E."/>
        </authorList>
    </citation>
    <scope>NUCLEOTIDE SEQUENCE</scope>
</reference>
<evidence type="ECO:0000313" key="11">
    <source>
        <dbReference type="EMBL" id="KAF6344720.1"/>
    </source>
</evidence>
<evidence type="ECO:0000256" key="9">
    <source>
        <dbReference type="SAM" id="SignalP"/>
    </source>
</evidence>
<evidence type="ECO:0000256" key="4">
    <source>
        <dbReference type="ARBA" id="ARBA00022525"/>
    </source>
</evidence>
<dbReference type="PANTHER" id="PTHR20968">
    <property type="entry name" value="ILGF DOMAIN-CONTAINING PROTEIN"/>
    <property type="match status" value="1"/>
</dbReference>
<dbReference type="OMA" id="YVRTVVY"/>
<comment type="similarity">
    <text evidence="2 7">Belongs to the insulin family.</text>
</comment>
<reference evidence="12" key="5">
    <citation type="submission" date="2025-05" db="UniProtKB">
        <authorList>
            <consortium name="Ensembl"/>
        </authorList>
    </citation>
    <scope>IDENTIFICATION</scope>
</reference>
<evidence type="ECO:0000256" key="7">
    <source>
        <dbReference type="RuleBase" id="RU000406"/>
    </source>
</evidence>
<dbReference type="Ensembl" id="ENSRFET00010007160.1">
    <property type="protein sequence ID" value="ENSRFEP00010006534.1"/>
    <property type="gene ID" value="ENSRFEG00010004442.1"/>
</dbReference>
<dbReference type="Proteomes" id="UP000585614">
    <property type="component" value="Unassembled WGS sequence"/>
</dbReference>
<evidence type="ECO:0000259" key="10">
    <source>
        <dbReference type="SMART" id="SM00078"/>
    </source>
</evidence>
<feature type="signal peptide" evidence="9">
    <location>
        <begin position="1"/>
        <end position="22"/>
    </location>
</feature>
<dbReference type="SUPFAM" id="SSF56994">
    <property type="entry name" value="Insulin-like"/>
    <property type="match status" value="1"/>
</dbReference>
<gene>
    <name evidence="12" type="primary">INSL5</name>
    <name evidence="11" type="ORF">mRhiFer1_006888</name>
</gene>
<dbReference type="InterPro" id="IPR016179">
    <property type="entry name" value="Insulin-like"/>
</dbReference>
<evidence type="ECO:0000256" key="1">
    <source>
        <dbReference type="ARBA" id="ARBA00004613"/>
    </source>
</evidence>
<dbReference type="GO" id="GO:2000253">
    <property type="term" value="P:positive regulation of feeding behavior"/>
    <property type="evidence" value="ECO:0007669"/>
    <property type="project" value="Ensembl"/>
</dbReference>
<comment type="subunit">
    <text evidence="3">Heterodimer of a B chain and an A chain linked by two disulfide bonds.</text>
</comment>
<keyword evidence="6" id="KW-1015">Disulfide bond</keyword>
<evidence type="ECO:0000256" key="5">
    <source>
        <dbReference type="ARBA" id="ARBA00022702"/>
    </source>
</evidence>
<feature type="chain" id="PRO_5044625392" evidence="9">
    <location>
        <begin position="23"/>
        <end position="135"/>
    </location>
</feature>
<evidence type="ECO:0000313" key="13">
    <source>
        <dbReference type="Proteomes" id="UP000472240"/>
    </source>
</evidence>
<keyword evidence="4 7" id="KW-0964">Secreted</keyword>
<sequence length="135" mass="15470">MKGSIFALFLFSVLLASLEVRSEKALKLCGREYIRRVIYICATSRWRRHLEGIPLVQQDERRNYFQLPNEHEVSEENTEQNILKVDSTGEESLQHGQPPTQELWGSKKHSVISRRDLQTLCCTTGCSMADLSALC</sequence>
<evidence type="ECO:0000256" key="3">
    <source>
        <dbReference type="ARBA" id="ARBA00011207"/>
    </source>
</evidence>
<feature type="compositionally biased region" description="Polar residues" evidence="8">
    <location>
        <begin position="90"/>
        <end position="100"/>
    </location>
</feature>
<evidence type="ECO:0000256" key="6">
    <source>
        <dbReference type="ARBA" id="ARBA00023157"/>
    </source>
</evidence>
<dbReference type="CDD" id="cd04365">
    <property type="entry name" value="IlGF_relaxin_like"/>
    <property type="match status" value="1"/>
</dbReference>
<dbReference type="GO" id="GO:0005576">
    <property type="term" value="C:extracellular region"/>
    <property type="evidence" value="ECO:0007669"/>
    <property type="project" value="UniProtKB-SubCell"/>
</dbReference>
<reference evidence="12 13" key="1">
    <citation type="journal article" date="2015" name="Annu Rev Anim Biosci">
        <title>The Genome 10K Project: a way forward.</title>
        <authorList>
            <person name="Koepfli K.P."/>
            <person name="Paten B."/>
            <person name="O'Brien S.J."/>
            <person name="Koepfli K.P."/>
            <person name="Paten B."/>
            <person name="Antunes A."/>
            <person name="Belov K."/>
            <person name="Bustamante C."/>
            <person name="Castoe T.A."/>
            <person name="Clawson H."/>
            <person name="Crawford A.J."/>
            <person name="Diekhans M."/>
            <person name="Distel D."/>
            <person name="Durbin R."/>
            <person name="Earl D."/>
            <person name="Fujita M.K."/>
            <person name="Gamble T."/>
            <person name="Georges A."/>
            <person name="Gemmell N."/>
            <person name="Gilbert M.T."/>
            <person name="Graves J.M."/>
            <person name="Green R.E."/>
            <person name="Hickey G."/>
            <person name="Jarvis E.D."/>
            <person name="Johnson W."/>
            <person name="Komissarov A."/>
            <person name="Korf I."/>
            <person name="Kuhn R."/>
            <person name="Larkin D.M."/>
            <person name="Lewin H."/>
            <person name="Lopez J.V."/>
            <person name="Ma J."/>
            <person name="Marques-Bonet T."/>
            <person name="Miller W."/>
            <person name="Murphy R."/>
            <person name="Pevzner P."/>
            <person name="Shapiro B."/>
            <person name="Steiner C."/>
            <person name="Tamazian G."/>
            <person name="Venkatesh B."/>
            <person name="Wang J."/>
            <person name="Wayne R."/>
            <person name="Wiley E."/>
            <person name="Yang H."/>
            <person name="Zhang G."/>
            <person name="Haussler D."/>
            <person name="Ryder O."/>
            <person name="O'Brien S.J."/>
        </authorList>
    </citation>
    <scope>NUCLEOTIDE SEQUENCE</scope>
</reference>
<evidence type="ECO:0000256" key="8">
    <source>
        <dbReference type="SAM" id="MobiDB-lite"/>
    </source>
</evidence>
<keyword evidence="9" id="KW-0732">Signal</keyword>
<organism evidence="12 13">
    <name type="scientific">Rhinolophus ferrumequinum</name>
    <name type="common">Greater horseshoe bat</name>
    <dbReference type="NCBI Taxonomy" id="59479"/>
    <lineage>
        <taxon>Eukaryota</taxon>
        <taxon>Metazoa</taxon>
        <taxon>Chordata</taxon>
        <taxon>Craniata</taxon>
        <taxon>Vertebrata</taxon>
        <taxon>Euteleostomi</taxon>
        <taxon>Mammalia</taxon>
        <taxon>Eutheria</taxon>
        <taxon>Laurasiatheria</taxon>
        <taxon>Chiroptera</taxon>
        <taxon>Yinpterochiroptera</taxon>
        <taxon>Rhinolophoidea</taxon>
        <taxon>Rhinolophidae</taxon>
        <taxon>Rhinolophinae</taxon>
        <taxon>Rhinolophus</taxon>
    </lineage>
</organism>
<accession>A0A671DZG7</accession>
<dbReference type="SMART" id="SM00078">
    <property type="entry name" value="IlGF"/>
    <property type="match status" value="1"/>
</dbReference>
<name>A0A671DZG7_RHIFE</name>
<dbReference type="InterPro" id="IPR022353">
    <property type="entry name" value="Insulin_CS"/>
</dbReference>
<dbReference type="Proteomes" id="UP000472240">
    <property type="component" value="Chromosome 9"/>
</dbReference>
<keyword evidence="5" id="KW-0372">Hormone</keyword>
<dbReference type="Pfam" id="PF00049">
    <property type="entry name" value="Insulin"/>
    <property type="match status" value="1"/>
</dbReference>
<dbReference type="PANTHER" id="PTHR20968:SF2">
    <property type="entry name" value="INSULIN-LIKE PEPTIDE INSL5"/>
    <property type="match status" value="1"/>
</dbReference>
<dbReference type="GO" id="GO:0001664">
    <property type="term" value="F:G protein-coupled receptor binding"/>
    <property type="evidence" value="ECO:0007669"/>
    <property type="project" value="TreeGrafter"/>
</dbReference>
<feature type="region of interest" description="Disordered" evidence="8">
    <location>
        <begin position="87"/>
        <end position="106"/>
    </location>
</feature>
<dbReference type="GO" id="GO:0005179">
    <property type="term" value="F:hormone activity"/>
    <property type="evidence" value="ECO:0007669"/>
    <property type="project" value="UniProtKB-KW"/>
</dbReference>
<protein>
    <submittedName>
        <fullName evidence="11 12">Insulin like 5</fullName>
    </submittedName>
</protein>
<reference evidence="11 14" key="4">
    <citation type="journal article" date="2020" name="Nature">
        <title>Six reference-quality genomes reveal evolution of bat adaptations.</title>
        <authorList>
            <person name="Jebb D."/>
            <person name="Huang Z."/>
            <person name="Pippel M."/>
            <person name="Hughes G.M."/>
            <person name="Lavrichenko K."/>
            <person name="Devanna P."/>
            <person name="Winkler S."/>
            <person name="Jermiin L.S."/>
            <person name="Skirmuntt E.C."/>
            <person name="Katzourakis A."/>
            <person name="Burkitt-Gray L."/>
            <person name="Ray D.A."/>
            <person name="Sullivan K.A.M."/>
            <person name="Roscito J.G."/>
            <person name="Kirilenko B.M."/>
            <person name="Davalos L.M."/>
            <person name="Corthals A.P."/>
            <person name="Power M.L."/>
            <person name="Jones G."/>
            <person name="Ransome R.D."/>
            <person name="Dechmann D.K.N."/>
            <person name="Locatelli A.G."/>
            <person name="Puechmaille S.J."/>
            <person name="Fedrigo O."/>
            <person name="Jarvis E.D."/>
            <person name="Hiller M."/>
            <person name="Vernes S.C."/>
            <person name="Myers E.W."/>
            <person name="Teeling E.C."/>
        </authorList>
    </citation>
    <scope>NUCLEOTIDE SEQUENCE [LARGE SCALE GENOMIC DNA]</scope>
    <source>
        <strain evidence="11">MRhiFer1</strain>
        <tissue evidence="11">Lung</tissue>
    </source>
</reference>
<proteinExistence type="inferred from homology"/>
<dbReference type="InterPro" id="IPR036438">
    <property type="entry name" value="Insulin-like_sf"/>
</dbReference>
<dbReference type="PROSITE" id="PS00262">
    <property type="entry name" value="INSULIN"/>
    <property type="match status" value="1"/>
</dbReference>
<feature type="domain" description="Insulin-like" evidence="10">
    <location>
        <begin position="26"/>
        <end position="135"/>
    </location>
</feature>
<reference evidence="12 13" key="3">
    <citation type="submission" date="2018-12" db="EMBL/GenBank/DDBJ databases">
        <title>G10K-VGP greater horseshoe bat female genome, primary haplotype.</title>
        <authorList>
            <person name="Teeling E."/>
            <person name="Myers G."/>
            <person name="Vernes S."/>
            <person name="Pippel M."/>
            <person name="Winkler S."/>
            <person name="Fedrigo O."/>
            <person name="Rhie A."/>
            <person name="Koren S."/>
            <person name="Phillippy A."/>
            <person name="Lewin H."/>
            <person name="Damas J."/>
            <person name="Howe K."/>
            <person name="Mountcastle J."/>
            <person name="Jarvis E.D."/>
        </authorList>
    </citation>
    <scope>NUCLEOTIDE SEQUENCE [LARGE SCALE GENOMIC DNA]</scope>
</reference>
<comment type="subcellular location">
    <subcellularLocation>
        <location evidence="1 7">Secreted</location>
    </subcellularLocation>
</comment>
<evidence type="ECO:0000313" key="12">
    <source>
        <dbReference type="Ensembl" id="ENSRFEP00010006534.1"/>
    </source>
</evidence>
<dbReference type="AlphaFoldDB" id="A0A671DZG7"/>
<dbReference type="GeneTree" id="ENSGT00940000154396"/>
<evidence type="ECO:0000313" key="14">
    <source>
        <dbReference type="Proteomes" id="UP000585614"/>
    </source>
</evidence>
<evidence type="ECO:0000256" key="2">
    <source>
        <dbReference type="ARBA" id="ARBA00009034"/>
    </source>
</evidence>
<keyword evidence="13" id="KW-1185">Reference proteome</keyword>
<dbReference type="EMBL" id="JACAGC010000009">
    <property type="protein sequence ID" value="KAF6344720.1"/>
    <property type="molecule type" value="Genomic_DNA"/>
</dbReference>